<evidence type="ECO:0008006" key="5">
    <source>
        <dbReference type="Google" id="ProtNLM"/>
    </source>
</evidence>
<feature type="compositionally biased region" description="Low complexity" evidence="2">
    <location>
        <begin position="88"/>
        <end position="110"/>
    </location>
</feature>
<feature type="region of interest" description="Disordered" evidence="2">
    <location>
        <begin position="65"/>
        <end position="126"/>
    </location>
</feature>
<protein>
    <recommendedName>
        <fullName evidence="5">Acetate kinase</fullName>
    </recommendedName>
</protein>
<reference evidence="3 4" key="1">
    <citation type="journal article" date="2012" name="J. Bacteriol.">
        <title>De Novo Genome Project of Cupriavidus basilensis OR16.</title>
        <authorList>
            <person name="Cserhati M."/>
            <person name="Kriszt B."/>
            <person name="Szoboszlay S."/>
            <person name="Toth A."/>
            <person name="Szabo I."/>
            <person name="Tancsics A."/>
            <person name="Nagy I."/>
            <person name="Horvath B."/>
            <person name="Nagy I."/>
            <person name="Kukolya J."/>
        </authorList>
    </citation>
    <scope>NUCLEOTIDE SEQUENCE [LARGE SCALE GENOMIC DNA]</scope>
    <source>
        <strain evidence="3 4">OR16</strain>
    </source>
</reference>
<organism evidence="3 4">
    <name type="scientific">Cupriavidus basilensis OR16</name>
    <dbReference type="NCBI Taxonomy" id="1127483"/>
    <lineage>
        <taxon>Bacteria</taxon>
        <taxon>Pseudomonadati</taxon>
        <taxon>Pseudomonadota</taxon>
        <taxon>Betaproteobacteria</taxon>
        <taxon>Burkholderiales</taxon>
        <taxon>Burkholderiaceae</taxon>
        <taxon>Cupriavidus</taxon>
    </lineage>
</organism>
<feature type="coiled-coil region" evidence="1">
    <location>
        <begin position="27"/>
        <end position="54"/>
    </location>
</feature>
<sequence>MGTLAGTLISAGAWAQVSAQPSADERIERLTHLVEQQDKTIKALEQRLNDLEMVGARGRGVVAGTGSSANGNTSGGMTAAGVPSLAQSASPAASPGASGATTATPAADTPVVGSDARETQQQARVQSKDLVYQSEHAPLFERRLTIDTGFIYSYYDRRALSLSGFLALDAIFLGTINLNQTKSHTLTYDTIARYGLSDRLSMDFDLPVMYRNTNFISGGAGGSASSLSDATLSTTAPGDISMGLYYQFLRESGASPDVVGSIRVRAPTGRSPFGIKLVSADPNNNNLNIADQLPTGNGVWAVTAGLSLLKTYDPVVLFVNASYTYNIKRSVSDISSVRGQVTPADVKLGDTIGFGGGLALALNDRTSMSMAFNAAISSSTQVTTAGVTQTVIGSRANVATMTFGFNHVITKGLSVSTAIGLGLTPDAPNYTVTLRFPYTF</sequence>
<dbReference type="EMBL" id="AHJE01000044">
    <property type="protein sequence ID" value="EHP41677.1"/>
    <property type="molecule type" value="Genomic_DNA"/>
</dbReference>
<dbReference type="Proteomes" id="UP000005808">
    <property type="component" value="Unassembled WGS sequence"/>
</dbReference>
<gene>
    <name evidence="3" type="ORF">OR16_17771</name>
</gene>
<dbReference type="PATRIC" id="fig|1127483.3.peg.3562"/>
<evidence type="ECO:0000313" key="4">
    <source>
        <dbReference type="Proteomes" id="UP000005808"/>
    </source>
</evidence>
<proteinExistence type="predicted"/>
<comment type="caution">
    <text evidence="3">The sequence shown here is derived from an EMBL/GenBank/DDBJ whole genome shotgun (WGS) entry which is preliminary data.</text>
</comment>
<evidence type="ECO:0000313" key="3">
    <source>
        <dbReference type="EMBL" id="EHP41677.1"/>
    </source>
</evidence>
<keyword evidence="1" id="KW-0175">Coiled coil</keyword>
<evidence type="ECO:0000256" key="1">
    <source>
        <dbReference type="SAM" id="Coils"/>
    </source>
</evidence>
<evidence type="ECO:0000256" key="2">
    <source>
        <dbReference type="SAM" id="MobiDB-lite"/>
    </source>
</evidence>
<dbReference type="AlphaFoldDB" id="H1S6L6"/>
<name>H1S6L6_9BURK</name>
<feature type="compositionally biased region" description="Low complexity" evidence="2">
    <location>
        <begin position="65"/>
        <end position="76"/>
    </location>
</feature>
<accession>H1S6L6</accession>